<protein>
    <submittedName>
        <fullName evidence="2">Uncharacterized protein</fullName>
    </submittedName>
</protein>
<proteinExistence type="predicted"/>
<feature type="compositionally biased region" description="Basic and acidic residues" evidence="1">
    <location>
        <begin position="59"/>
        <end position="78"/>
    </location>
</feature>
<dbReference type="AlphaFoldDB" id="A0AAV7N1X6"/>
<evidence type="ECO:0000313" key="2">
    <source>
        <dbReference type="EMBL" id="KAJ1108542.1"/>
    </source>
</evidence>
<comment type="caution">
    <text evidence="2">The sequence shown here is derived from an EMBL/GenBank/DDBJ whole genome shotgun (WGS) entry which is preliminary data.</text>
</comment>
<name>A0AAV7N1X6_PLEWA</name>
<keyword evidence="3" id="KW-1185">Reference proteome</keyword>
<reference evidence="2" key="1">
    <citation type="journal article" date="2022" name="bioRxiv">
        <title>Sequencing and chromosome-scale assembly of the giantPleurodeles waltlgenome.</title>
        <authorList>
            <person name="Brown T."/>
            <person name="Elewa A."/>
            <person name="Iarovenko S."/>
            <person name="Subramanian E."/>
            <person name="Araus A.J."/>
            <person name="Petzold A."/>
            <person name="Susuki M."/>
            <person name="Suzuki K.-i.T."/>
            <person name="Hayashi T."/>
            <person name="Toyoda A."/>
            <person name="Oliveira C."/>
            <person name="Osipova E."/>
            <person name="Leigh N.D."/>
            <person name="Simon A."/>
            <person name="Yun M.H."/>
        </authorList>
    </citation>
    <scope>NUCLEOTIDE SEQUENCE</scope>
    <source>
        <strain evidence="2">20211129_DDA</strain>
        <tissue evidence="2">Liver</tissue>
    </source>
</reference>
<dbReference type="EMBL" id="JANPWB010000013">
    <property type="protein sequence ID" value="KAJ1108542.1"/>
    <property type="molecule type" value="Genomic_DNA"/>
</dbReference>
<gene>
    <name evidence="2" type="ORF">NDU88_005918</name>
</gene>
<sequence>MEDASYPTTQTSASGHPSAKKRYILLHYKEVFEGPAWLLSAQITGAASVGLHRYLLRSTSDDNSGRQQKPEHRTQLVR</sequence>
<organism evidence="2 3">
    <name type="scientific">Pleurodeles waltl</name>
    <name type="common">Iberian ribbed newt</name>
    <dbReference type="NCBI Taxonomy" id="8319"/>
    <lineage>
        <taxon>Eukaryota</taxon>
        <taxon>Metazoa</taxon>
        <taxon>Chordata</taxon>
        <taxon>Craniata</taxon>
        <taxon>Vertebrata</taxon>
        <taxon>Euteleostomi</taxon>
        <taxon>Amphibia</taxon>
        <taxon>Batrachia</taxon>
        <taxon>Caudata</taxon>
        <taxon>Salamandroidea</taxon>
        <taxon>Salamandridae</taxon>
        <taxon>Pleurodelinae</taxon>
        <taxon>Pleurodeles</taxon>
    </lineage>
</organism>
<dbReference type="Proteomes" id="UP001066276">
    <property type="component" value="Chromosome 9"/>
</dbReference>
<feature type="region of interest" description="Disordered" evidence="1">
    <location>
        <begin position="57"/>
        <end position="78"/>
    </location>
</feature>
<evidence type="ECO:0000313" key="3">
    <source>
        <dbReference type="Proteomes" id="UP001066276"/>
    </source>
</evidence>
<accession>A0AAV7N1X6</accession>
<evidence type="ECO:0000256" key="1">
    <source>
        <dbReference type="SAM" id="MobiDB-lite"/>
    </source>
</evidence>